<dbReference type="Gene3D" id="2.60.40.10">
    <property type="entry name" value="Immunoglobulins"/>
    <property type="match status" value="2"/>
</dbReference>
<protein>
    <recommendedName>
        <fullName evidence="1">Surface glycan-binding protein B xyloglucan binding domain-containing protein</fullName>
    </recommendedName>
</protein>
<dbReference type="Proteomes" id="UP000237662">
    <property type="component" value="Unassembled WGS sequence"/>
</dbReference>
<evidence type="ECO:0000259" key="1">
    <source>
        <dbReference type="Pfam" id="PF18329"/>
    </source>
</evidence>
<dbReference type="InterPro" id="IPR013783">
    <property type="entry name" value="Ig-like_fold"/>
</dbReference>
<dbReference type="AlphaFoldDB" id="A0A2S6I6K6"/>
<name>A0A2S6I6K6_9BACT</name>
<dbReference type="GO" id="GO:0030247">
    <property type="term" value="F:polysaccharide binding"/>
    <property type="evidence" value="ECO:0007669"/>
    <property type="project" value="InterPro"/>
</dbReference>
<reference evidence="2 3" key="1">
    <citation type="submission" date="2018-02" db="EMBL/GenBank/DDBJ databases">
        <title>Genomic Encyclopedia of Archaeal and Bacterial Type Strains, Phase II (KMG-II): from individual species to whole genera.</title>
        <authorList>
            <person name="Goeker M."/>
        </authorList>
    </citation>
    <scope>NUCLEOTIDE SEQUENCE [LARGE SCALE GENOMIC DNA]</scope>
    <source>
        <strain evidence="2 3">DSM 29526</strain>
    </source>
</reference>
<dbReference type="InterPro" id="IPR040475">
    <property type="entry name" value="SGBP_B_XBD"/>
</dbReference>
<evidence type="ECO:0000313" key="3">
    <source>
        <dbReference type="Proteomes" id="UP000237662"/>
    </source>
</evidence>
<gene>
    <name evidence="2" type="ORF">CLV84_0048</name>
</gene>
<dbReference type="PROSITE" id="PS51257">
    <property type="entry name" value="PROKAR_LIPOPROTEIN"/>
    <property type="match status" value="1"/>
</dbReference>
<dbReference type="EMBL" id="PTJC01000005">
    <property type="protein sequence ID" value="PPK87114.1"/>
    <property type="molecule type" value="Genomic_DNA"/>
</dbReference>
<accession>A0A2S6I6K6</accession>
<dbReference type="SUPFAM" id="SSF81296">
    <property type="entry name" value="E set domains"/>
    <property type="match status" value="1"/>
</dbReference>
<evidence type="ECO:0000313" key="2">
    <source>
        <dbReference type="EMBL" id="PPK87114.1"/>
    </source>
</evidence>
<feature type="domain" description="Surface glycan-binding protein B xyloglucan binding" evidence="1">
    <location>
        <begin position="208"/>
        <end position="385"/>
    </location>
</feature>
<dbReference type="InterPro" id="IPR014756">
    <property type="entry name" value="Ig_E-set"/>
</dbReference>
<dbReference type="Pfam" id="PF18329">
    <property type="entry name" value="SGBP_B_XBD"/>
    <property type="match status" value="1"/>
</dbReference>
<sequence length="389" mass="42985">MKFFPNRTLILAAAFLLVAVFLSCEKDDLVDGGRPSIDYVRVTTPELSDSLLVSAFQGSLIAIIGNNLGGTVEIWFNDLMADLNPVYVTDQSILVSVPSDVPTEVTNQIRLEFADGNNLTYAFEVDISEPEVNSMKSEYVFAGEVATIYGNYFYEPITVTFSGGLEGEVLPMTTADGQTLRVVVPEGAQAGPITVSTNFGTTESDFWFRDDRNIILSSDPFTGWWNVDYVVEPSEVGPGDPASISGNYIRVNKMIGAWEWTEVAGGAADAVGEVSRNFPDDAIQNPRDYYLKFEVNTVKPYNNNIVRFNFGLPSEVNEAYFWQPPYDSQGEWETVAIPLEQVFSAYSDQGVTPVVLDEGYWTRILIFGGNALDADISFDNFRVVPKTLD</sequence>
<proteinExistence type="predicted"/>
<keyword evidence="3" id="KW-1185">Reference proteome</keyword>
<organism evidence="2 3">
    <name type="scientific">Neolewinella xylanilytica</name>
    <dbReference type="NCBI Taxonomy" id="1514080"/>
    <lineage>
        <taxon>Bacteria</taxon>
        <taxon>Pseudomonadati</taxon>
        <taxon>Bacteroidota</taxon>
        <taxon>Saprospiria</taxon>
        <taxon>Saprospirales</taxon>
        <taxon>Lewinellaceae</taxon>
        <taxon>Neolewinella</taxon>
    </lineage>
</organism>
<comment type="caution">
    <text evidence="2">The sequence shown here is derived from an EMBL/GenBank/DDBJ whole genome shotgun (WGS) entry which is preliminary data.</text>
</comment>